<accession>W1Y1K7</accession>
<dbReference type="AlphaFoldDB" id="W1Y1K7"/>
<feature type="non-terminal residue" evidence="1">
    <location>
        <position position="1"/>
    </location>
</feature>
<protein>
    <submittedName>
        <fullName evidence="1">Uncharacterized protein</fullName>
    </submittedName>
</protein>
<reference evidence="1" key="1">
    <citation type="submission" date="2013-12" db="EMBL/GenBank/DDBJ databases">
        <title>A Varibaculum cambriense genome reconstructed from a premature infant gut community with otherwise low bacterial novelty that shifts toward anaerobic metabolism during the third week of life.</title>
        <authorList>
            <person name="Brown C.T."/>
            <person name="Sharon I."/>
            <person name="Thomas B.C."/>
            <person name="Castelle C.J."/>
            <person name="Morowitz M.J."/>
            <person name="Banfield J.F."/>
        </authorList>
    </citation>
    <scope>NUCLEOTIDE SEQUENCE</scope>
</reference>
<evidence type="ECO:0000313" key="1">
    <source>
        <dbReference type="EMBL" id="ETJ35565.1"/>
    </source>
</evidence>
<dbReference type="EMBL" id="AZMM01010064">
    <property type="protein sequence ID" value="ETJ35565.1"/>
    <property type="molecule type" value="Genomic_DNA"/>
</dbReference>
<sequence>QVQEKEEKLRRKIQFLKKNFFRIKKNLQNMLCSLI</sequence>
<comment type="caution">
    <text evidence="1">The sequence shown here is derived from an EMBL/GenBank/DDBJ whole genome shotgun (WGS) entry which is preliminary data.</text>
</comment>
<organism evidence="1">
    <name type="scientific">human gut metagenome</name>
    <dbReference type="NCBI Taxonomy" id="408170"/>
    <lineage>
        <taxon>unclassified sequences</taxon>
        <taxon>metagenomes</taxon>
        <taxon>organismal metagenomes</taxon>
    </lineage>
</organism>
<gene>
    <name evidence="1" type="ORF">Q604_UNBC10064G0002</name>
</gene>
<proteinExistence type="predicted"/>
<name>W1Y1K7_9ZZZZ</name>